<dbReference type="EMBL" id="JAGKHQ010000010">
    <property type="protein sequence ID" value="KAG7507930.1"/>
    <property type="molecule type" value="Genomic_DNA"/>
</dbReference>
<gene>
    <name evidence="1" type="ORF">JOB18_049269</name>
</gene>
<comment type="caution">
    <text evidence="1">The sequence shown here is derived from an EMBL/GenBank/DDBJ whole genome shotgun (WGS) entry which is preliminary data.</text>
</comment>
<sequence length="72" mass="7719">MCVTDLNGTRFTSFLFDLNENSGEKWNTPRRRAGADDAAAAAADLRLKSLPLNLRPDITPPGVCAEAVCPGE</sequence>
<keyword evidence="2" id="KW-1185">Reference proteome</keyword>
<evidence type="ECO:0000313" key="1">
    <source>
        <dbReference type="EMBL" id="KAG7507930.1"/>
    </source>
</evidence>
<proteinExistence type="predicted"/>
<organism evidence="1 2">
    <name type="scientific">Solea senegalensis</name>
    <name type="common">Senegalese sole</name>
    <dbReference type="NCBI Taxonomy" id="28829"/>
    <lineage>
        <taxon>Eukaryota</taxon>
        <taxon>Metazoa</taxon>
        <taxon>Chordata</taxon>
        <taxon>Craniata</taxon>
        <taxon>Vertebrata</taxon>
        <taxon>Euteleostomi</taxon>
        <taxon>Actinopterygii</taxon>
        <taxon>Neopterygii</taxon>
        <taxon>Teleostei</taxon>
        <taxon>Neoteleostei</taxon>
        <taxon>Acanthomorphata</taxon>
        <taxon>Carangaria</taxon>
        <taxon>Pleuronectiformes</taxon>
        <taxon>Pleuronectoidei</taxon>
        <taxon>Soleidae</taxon>
        <taxon>Solea</taxon>
    </lineage>
</organism>
<reference evidence="1 2" key="1">
    <citation type="journal article" date="2021" name="Sci. Rep.">
        <title>Chromosome anchoring in Senegalese sole (Solea senegalensis) reveals sex-associated markers and genome rearrangements in flatfish.</title>
        <authorList>
            <person name="Guerrero-Cozar I."/>
            <person name="Gomez-Garrido J."/>
            <person name="Berbel C."/>
            <person name="Martinez-Blanch J.F."/>
            <person name="Alioto T."/>
            <person name="Claros M.G."/>
            <person name="Gagnaire P.A."/>
            <person name="Manchado M."/>
        </authorList>
    </citation>
    <scope>NUCLEOTIDE SEQUENCE [LARGE SCALE GENOMIC DNA]</scope>
    <source>
        <strain evidence="1">Sse05_10M</strain>
    </source>
</reference>
<protein>
    <submittedName>
        <fullName evidence="1">Uncharacterized protein</fullName>
    </submittedName>
</protein>
<evidence type="ECO:0000313" key="2">
    <source>
        <dbReference type="Proteomes" id="UP000693946"/>
    </source>
</evidence>
<accession>A0AAV6RUM5</accession>
<name>A0AAV6RUM5_SOLSE</name>
<dbReference type="AlphaFoldDB" id="A0AAV6RUM5"/>
<dbReference type="Proteomes" id="UP000693946">
    <property type="component" value="Linkage Group LG18"/>
</dbReference>